<evidence type="ECO:0000313" key="2">
    <source>
        <dbReference type="Proteomes" id="UP000481252"/>
    </source>
</evidence>
<dbReference type="AlphaFoldDB" id="A0A7C9R7G3"/>
<accession>A0A7C9R7G3</accession>
<name>A0A7C9R7G3_9HYPH</name>
<dbReference type="Pfam" id="PF11066">
    <property type="entry name" value="DUF2867"/>
    <property type="match status" value="1"/>
</dbReference>
<gene>
    <name evidence="1" type="ORF">G6N74_13075</name>
</gene>
<sequence length="157" mass="17102">MPAVQSFPKSGELLPGASFADRYAVVIDGQAFDAITAAERAILNGPAWVSRLLALRNLLVKPFGLKTGGVDLQPHQRQVGMFPVISQTASRVVLGLDDRHLDFRLLVDVKELGEGRQEVSASTLVAPHNWLGRVYLAIIMPFHRIIVPAMLARVGRG</sequence>
<protein>
    <submittedName>
        <fullName evidence="1">DUF2867 domain-containing protein</fullName>
    </submittedName>
</protein>
<keyword evidence="2" id="KW-1185">Reference proteome</keyword>
<dbReference type="RefSeq" id="WP_165117988.1">
    <property type="nucleotide sequence ID" value="NZ_JAAKZG010000005.1"/>
</dbReference>
<dbReference type="Proteomes" id="UP000481252">
    <property type="component" value="Unassembled WGS sequence"/>
</dbReference>
<proteinExistence type="predicted"/>
<dbReference type="InterPro" id="IPR021295">
    <property type="entry name" value="DUF2867"/>
</dbReference>
<evidence type="ECO:0000313" key="1">
    <source>
        <dbReference type="EMBL" id="NGN41997.1"/>
    </source>
</evidence>
<comment type="caution">
    <text evidence="1">The sequence shown here is derived from an EMBL/GenBank/DDBJ whole genome shotgun (WGS) entry which is preliminary data.</text>
</comment>
<reference evidence="1 2" key="1">
    <citation type="submission" date="2020-02" db="EMBL/GenBank/DDBJ databases">
        <title>Genome sequence of the type strain CGMCC 1.15528 of Mesorhizobium zhangyense.</title>
        <authorList>
            <person name="Gao J."/>
            <person name="Sun J."/>
        </authorList>
    </citation>
    <scope>NUCLEOTIDE SEQUENCE [LARGE SCALE GENOMIC DNA]</scope>
    <source>
        <strain evidence="1 2">CGMCC 1.15528</strain>
    </source>
</reference>
<dbReference type="EMBL" id="JAAKZG010000005">
    <property type="protein sequence ID" value="NGN41997.1"/>
    <property type="molecule type" value="Genomic_DNA"/>
</dbReference>
<organism evidence="1 2">
    <name type="scientific">Mesorhizobium zhangyense</name>
    <dbReference type="NCBI Taxonomy" id="1776730"/>
    <lineage>
        <taxon>Bacteria</taxon>
        <taxon>Pseudomonadati</taxon>
        <taxon>Pseudomonadota</taxon>
        <taxon>Alphaproteobacteria</taxon>
        <taxon>Hyphomicrobiales</taxon>
        <taxon>Phyllobacteriaceae</taxon>
        <taxon>Mesorhizobium</taxon>
    </lineage>
</organism>